<evidence type="ECO:0000256" key="4">
    <source>
        <dbReference type="ARBA" id="ARBA00023136"/>
    </source>
</evidence>
<keyword evidence="4 5" id="KW-0472">Membrane</keyword>
<dbReference type="HOGENOM" id="CLU_157902_0_0_10"/>
<dbReference type="GO" id="GO:0016020">
    <property type="term" value="C:membrane"/>
    <property type="evidence" value="ECO:0007669"/>
    <property type="project" value="UniProtKB-SubCell"/>
</dbReference>
<accession>I4AGY9</accession>
<dbReference type="InterPro" id="IPR032808">
    <property type="entry name" value="DoxX"/>
</dbReference>
<dbReference type="OrthoDB" id="957977at2"/>
<evidence type="ECO:0000256" key="5">
    <source>
        <dbReference type="SAM" id="Phobius"/>
    </source>
</evidence>
<sequence length="144" mass="16117">MLLDIFSFFTNPIEVKLFLQVICSFFLAVLFIQSGFNKVFRWNENWSWLIDYFKGTYLEKPTTPLLVIITIFEVAAGVFSAIGVITLLLTGDIKFAYIGSVLAALNIAMLFFGQRVVKNYDGAADLVGYFILCVISVYILGGLS</sequence>
<dbReference type="EMBL" id="CP003345">
    <property type="protein sequence ID" value="AFM03224.1"/>
    <property type="molecule type" value="Genomic_DNA"/>
</dbReference>
<feature type="transmembrane region" description="Helical" evidence="5">
    <location>
        <begin position="65"/>
        <end position="88"/>
    </location>
</feature>
<name>I4AGY9_BERLS</name>
<dbReference type="Proteomes" id="UP000006054">
    <property type="component" value="Chromosome"/>
</dbReference>
<feature type="transmembrane region" description="Helical" evidence="5">
    <location>
        <begin position="126"/>
        <end position="143"/>
    </location>
</feature>
<dbReference type="STRING" id="880071.Fleli_0764"/>
<organism evidence="6 7">
    <name type="scientific">Bernardetia litoralis (strain ATCC 23117 / DSM 6794 / NBRC 15988 / NCIMB 1366 / Fx l1 / Sio-4)</name>
    <name type="common">Flexibacter litoralis</name>
    <dbReference type="NCBI Taxonomy" id="880071"/>
    <lineage>
        <taxon>Bacteria</taxon>
        <taxon>Pseudomonadati</taxon>
        <taxon>Bacteroidota</taxon>
        <taxon>Cytophagia</taxon>
        <taxon>Cytophagales</taxon>
        <taxon>Bernardetiaceae</taxon>
        <taxon>Bernardetia</taxon>
    </lineage>
</organism>
<evidence type="ECO:0000256" key="1">
    <source>
        <dbReference type="ARBA" id="ARBA00004141"/>
    </source>
</evidence>
<dbReference type="RefSeq" id="WP_014796682.1">
    <property type="nucleotide sequence ID" value="NC_018018.1"/>
</dbReference>
<protein>
    <submittedName>
        <fullName evidence="6">DoxX protein</fullName>
    </submittedName>
</protein>
<comment type="subcellular location">
    <subcellularLocation>
        <location evidence="1">Membrane</location>
        <topology evidence="1">Multi-pass membrane protein</topology>
    </subcellularLocation>
</comment>
<dbReference type="Pfam" id="PF07681">
    <property type="entry name" value="DoxX"/>
    <property type="match status" value="1"/>
</dbReference>
<feature type="transmembrane region" description="Helical" evidence="5">
    <location>
        <begin position="17"/>
        <end position="36"/>
    </location>
</feature>
<keyword evidence="2 5" id="KW-0812">Transmembrane</keyword>
<reference evidence="7" key="1">
    <citation type="submission" date="2012-06" db="EMBL/GenBank/DDBJ databases">
        <title>The complete genome of Flexibacter litoralis DSM 6794.</title>
        <authorList>
            <person name="Lucas S."/>
            <person name="Copeland A."/>
            <person name="Lapidus A."/>
            <person name="Glavina del Rio T."/>
            <person name="Dalin E."/>
            <person name="Tice H."/>
            <person name="Bruce D."/>
            <person name="Goodwin L."/>
            <person name="Pitluck S."/>
            <person name="Peters L."/>
            <person name="Ovchinnikova G."/>
            <person name="Lu M."/>
            <person name="Kyrpides N."/>
            <person name="Mavromatis K."/>
            <person name="Ivanova N."/>
            <person name="Brettin T."/>
            <person name="Detter J.C."/>
            <person name="Han C."/>
            <person name="Larimer F."/>
            <person name="Land M."/>
            <person name="Hauser L."/>
            <person name="Markowitz V."/>
            <person name="Cheng J.-F."/>
            <person name="Hugenholtz P."/>
            <person name="Woyke T."/>
            <person name="Wu D."/>
            <person name="Spring S."/>
            <person name="Lang E."/>
            <person name="Kopitz M."/>
            <person name="Brambilla E."/>
            <person name="Klenk H.-P."/>
            <person name="Eisen J.A."/>
        </authorList>
    </citation>
    <scope>NUCLEOTIDE SEQUENCE [LARGE SCALE GENOMIC DNA]</scope>
    <source>
        <strain evidence="7">ATCC 23117 / DSM 6794 / NBRC 15988 / NCIMB 1366 / Sio-4</strain>
    </source>
</reference>
<gene>
    <name evidence="6" type="ordered locus">Fleli_0764</name>
</gene>
<dbReference type="AlphaFoldDB" id="I4AGY9"/>
<proteinExistence type="predicted"/>
<evidence type="ECO:0000256" key="3">
    <source>
        <dbReference type="ARBA" id="ARBA00022989"/>
    </source>
</evidence>
<evidence type="ECO:0000313" key="6">
    <source>
        <dbReference type="EMBL" id="AFM03224.1"/>
    </source>
</evidence>
<evidence type="ECO:0000313" key="7">
    <source>
        <dbReference type="Proteomes" id="UP000006054"/>
    </source>
</evidence>
<feature type="transmembrane region" description="Helical" evidence="5">
    <location>
        <begin position="95"/>
        <end position="114"/>
    </location>
</feature>
<keyword evidence="7" id="KW-1185">Reference proteome</keyword>
<dbReference type="KEGG" id="fli:Fleli_0764"/>
<keyword evidence="3 5" id="KW-1133">Transmembrane helix</keyword>
<evidence type="ECO:0000256" key="2">
    <source>
        <dbReference type="ARBA" id="ARBA00022692"/>
    </source>
</evidence>
<dbReference type="eggNOG" id="ENOG5032SHJ">
    <property type="taxonomic scope" value="Bacteria"/>
</dbReference>
<dbReference type="PATRIC" id="fig|880071.3.peg.737"/>